<keyword evidence="5" id="KW-1185">Reference proteome</keyword>
<gene>
    <name evidence="4" type="ORF">FM114_06005</name>
</gene>
<protein>
    <submittedName>
        <fullName evidence="4">Regulatory protein, TetR</fullName>
    </submittedName>
</protein>
<proteinExistence type="predicted"/>
<dbReference type="PROSITE" id="PS50977">
    <property type="entry name" value="HTH_TETR_2"/>
    <property type="match status" value="1"/>
</dbReference>
<dbReference type="InterPro" id="IPR009057">
    <property type="entry name" value="Homeodomain-like_sf"/>
</dbReference>
<dbReference type="SUPFAM" id="SSF46689">
    <property type="entry name" value="Homeodomain-like"/>
    <property type="match status" value="1"/>
</dbReference>
<dbReference type="PANTHER" id="PTHR30055">
    <property type="entry name" value="HTH-TYPE TRANSCRIPTIONAL REGULATOR RUTR"/>
    <property type="match status" value="1"/>
</dbReference>
<feature type="DNA-binding region" description="H-T-H motif" evidence="2">
    <location>
        <begin position="37"/>
        <end position="56"/>
    </location>
</feature>
<keyword evidence="1 2" id="KW-0238">DNA-binding</keyword>
<dbReference type="GO" id="GO:0003700">
    <property type="term" value="F:DNA-binding transcription factor activity"/>
    <property type="evidence" value="ECO:0007669"/>
    <property type="project" value="TreeGrafter"/>
</dbReference>
<evidence type="ECO:0000259" key="3">
    <source>
        <dbReference type="PROSITE" id="PS50977"/>
    </source>
</evidence>
<dbReference type="RefSeq" id="WP_094764275.1">
    <property type="nucleotide sequence ID" value="NZ_FUKQ01000024.1"/>
</dbReference>
<dbReference type="PRINTS" id="PR00455">
    <property type="entry name" value="HTHTETR"/>
</dbReference>
<evidence type="ECO:0000256" key="2">
    <source>
        <dbReference type="PROSITE-ProRule" id="PRU00335"/>
    </source>
</evidence>
<evidence type="ECO:0000256" key="1">
    <source>
        <dbReference type="ARBA" id="ARBA00023125"/>
    </source>
</evidence>
<dbReference type="InterPro" id="IPR036271">
    <property type="entry name" value="Tet_transcr_reg_TetR-rel_C_sf"/>
</dbReference>
<dbReference type="Pfam" id="PF00440">
    <property type="entry name" value="TetR_N"/>
    <property type="match status" value="1"/>
</dbReference>
<dbReference type="EMBL" id="FUKQ01000024">
    <property type="protein sequence ID" value="SJN28175.1"/>
    <property type="molecule type" value="Genomic_DNA"/>
</dbReference>
<reference evidence="4 5" key="1">
    <citation type="submission" date="2017-02" db="EMBL/GenBank/DDBJ databases">
        <authorList>
            <person name="Peterson S.W."/>
        </authorList>
    </citation>
    <scope>NUCLEOTIDE SEQUENCE [LARGE SCALE GENOMIC DNA]</scope>
    <source>
        <strain evidence="4 5">LSP_Lj1</strain>
    </source>
</reference>
<dbReference type="Gene3D" id="1.10.357.10">
    <property type="entry name" value="Tetracycline Repressor, domain 2"/>
    <property type="match status" value="1"/>
</dbReference>
<accession>A0A1R4J8Q5</accession>
<dbReference type="GO" id="GO:0000976">
    <property type="term" value="F:transcription cis-regulatory region binding"/>
    <property type="evidence" value="ECO:0007669"/>
    <property type="project" value="TreeGrafter"/>
</dbReference>
<sequence>MSGTEQHEPSPKGDRRRAQIIEAAVQLFGEVGYRGTSLRDIAARVGITHPGLLYHFHSKEELLLEVLARRDEDDRVRFHARDEGITALQQLRALVRIVEHNASRHGIVELFSTLSAEATDPSHPAHTYFTLRYEMLADTNAVMFQTLADEGLLRPGVDPHRASCNLIALMDGLQVQWLYDERGVDMAGDVLTYLDAILVKPLATLEAEAAQG</sequence>
<dbReference type="PANTHER" id="PTHR30055:SF226">
    <property type="entry name" value="HTH-TYPE TRANSCRIPTIONAL REGULATOR PKSA"/>
    <property type="match status" value="1"/>
</dbReference>
<evidence type="ECO:0000313" key="5">
    <source>
        <dbReference type="Proteomes" id="UP000188342"/>
    </source>
</evidence>
<organism evidence="4 5">
    <name type="scientific">Luteococcus japonicus LSP_Lj1</name>
    <dbReference type="NCBI Taxonomy" id="1255658"/>
    <lineage>
        <taxon>Bacteria</taxon>
        <taxon>Bacillati</taxon>
        <taxon>Actinomycetota</taxon>
        <taxon>Actinomycetes</taxon>
        <taxon>Propionibacteriales</taxon>
        <taxon>Propionibacteriaceae</taxon>
        <taxon>Luteococcus</taxon>
    </lineage>
</organism>
<dbReference type="SUPFAM" id="SSF48498">
    <property type="entry name" value="Tetracyclin repressor-like, C-terminal domain"/>
    <property type="match status" value="1"/>
</dbReference>
<dbReference type="InterPro" id="IPR050109">
    <property type="entry name" value="HTH-type_TetR-like_transc_reg"/>
</dbReference>
<evidence type="ECO:0000313" key="4">
    <source>
        <dbReference type="EMBL" id="SJN28175.1"/>
    </source>
</evidence>
<dbReference type="Proteomes" id="UP000188342">
    <property type="component" value="Unassembled WGS sequence"/>
</dbReference>
<feature type="domain" description="HTH tetR-type" evidence="3">
    <location>
        <begin position="14"/>
        <end position="74"/>
    </location>
</feature>
<dbReference type="AlphaFoldDB" id="A0A1R4J8Q5"/>
<dbReference type="InterPro" id="IPR001647">
    <property type="entry name" value="HTH_TetR"/>
</dbReference>
<dbReference type="OrthoDB" id="5112469at2"/>
<name>A0A1R4J8Q5_9ACTN</name>